<proteinExistence type="predicted"/>
<evidence type="ECO:0000313" key="1">
    <source>
        <dbReference type="EMBL" id="MPC53838.1"/>
    </source>
</evidence>
<accession>A0A5B7G9N0</accession>
<sequence length="64" mass="7252">MQRCNEKPQEAKSPRSWWLIVEEFVQRWAAGLPHGTSCAELWNGGAAAAWERRNTTRHSGKCGI</sequence>
<dbReference type="AlphaFoldDB" id="A0A5B7G9N0"/>
<dbReference type="EMBL" id="VSRR010011924">
    <property type="protein sequence ID" value="MPC53838.1"/>
    <property type="molecule type" value="Genomic_DNA"/>
</dbReference>
<evidence type="ECO:0000313" key="2">
    <source>
        <dbReference type="Proteomes" id="UP000324222"/>
    </source>
</evidence>
<gene>
    <name evidence="1" type="ORF">E2C01_047740</name>
</gene>
<comment type="caution">
    <text evidence="1">The sequence shown here is derived from an EMBL/GenBank/DDBJ whole genome shotgun (WGS) entry which is preliminary data.</text>
</comment>
<dbReference type="Proteomes" id="UP000324222">
    <property type="component" value="Unassembled WGS sequence"/>
</dbReference>
<name>A0A5B7G9N0_PORTR</name>
<reference evidence="1 2" key="1">
    <citation type="submission" date="2019-05" db="EMBL/GenBank/DDBJ databases">
        <title>Another draft genome of Portunus trituberculatus and its Hox gene families provides insights of decapod evolution.</title>
        <authorList>
            <person name="Jeong J.-H."/>
            <person name="Song I."/>
            <person name="Kim S."/>
            <person name="Choi T."/>
            <person name="Kim D."/>
            <person name="Ryu S."/>
            <person name="Kim W."/>
        </authorList>
    </citation>
    <scope>NUCLEOTIDE SEQUENCE [LARGE SCALE GENOMIC DNA]</scope>
    <source>
        <tissue evidence="1">Muscle</tissue>
    </source>
</reference>
<protein>
    <submittedName>
        <fullName evidence="1">Uncharacterized protein</fullName>
    </submittedName>
</protein>
<organism evidence="1 2">
    <name type="scientific">Portunus trituberculatus</name>
    <name type="common">Swimming crab</name>
    <name type="synonym">Neptunus trituberculatus</name>
    <dbReference type="NCBI Taxonomy" id="210409"/>
    <lineage>
        <taxon>Eukaryota</taxon>
        <taxon>Metazoa</taxon>
        <taxon>Ecdysozoa</taxon>
        <taxon>Arthropoda</taxon>
        <taxon>Crustacea</taxon>
        <taxon>Multicrustacea</taxon>
        <taxon>Malacostraca</taxon>
        <taxon>Eumalacostraca</taxon>
        <taxon>Eucarida</taxon>
        <taxon>Decapoda</taxon>
        <taxon>Pleocyemata</taxon>
        <taxon>Brachyura</taxon>
        <taxon>Eubrachyura</taxon>
        <taxon>Portunoidea</taxon>
        <taxon>Portunidae</taxon>
        <taxon>Portuninae</taxon>
        <taxon>Portunus</taxon>
    </lineage>
</organism>
<keyword evidence="2" id="KW-1185">Reference proteome</keyword>